<comment type="subunit">
    <text evidence="2">Monomer.</text>
</comment>
<evidence type="ECO:0000256" key="1">
    <source>
        <dbReference type="ARBA" id="ARBA00001913"/>
    </source>
</evidence>
<dbReference type="NCBIfam" id="TIGR01180">
    <property type="entry name" value="aman2_put"/>
    <property type="match status" value="1"/>
</dbReference>
<dbReference type="Gene3D" id="1.20.1050.60">
    <property type="entry name" value="alpha-1,2-mannosidase"/>
    <property type="match status" value="1"/>
</dbReference>
<dbReference type="Pfam" id="PF17678">
    <property type="entry name" value="Glyco_hydro_92N"/>
    <property type="match status" value="1"/>
</dbReference>
<dbReference type="GO" id="GO:0016787">
    <property type="term" value="F:hydrolase activity"/>
    <property type="evidence" value="ECO:0007669"/>
    <property type="project" value="UniProtKB-KW"/>
</dbReference>
<feature type="domain" description="Glycosyl hydrolase family 92" evidence="5">
    <location>
        <begin position="270"/>
        <end position="732"/>
    </location>
</feature>
<comment type="caution">
    <text evidence="7">The sequence shown here is derived from an EMBL/GenBank/DDBJ whole genome shotgun (WGS) entry which is preliminary data.</text>
</comment>
<reference evidence="7 8" key="1">
    <citation type="submission" date="2018-07" db="EMBL/GenBank/DDBJ databases">
        <title>Genome assembly of strain KB82.</title>
        <authorList>
            <person name="Kukolya J."/>
            <person name="Horvath B."/>
            <person name="Nagy I."/>
            <person name="Toth A."/>
        </authorList>
    </citation>
    <scope>NUCLEOTIDE SEQUENCE [LARGE SCALE GENOMIC DNA]</scope>
    <source>
        <strain evidence="7 8">Kb82</strain>
    </source>
</reference>
<feature type="region of interest" description="Disordered" evidence="4">
    <location>
        <begin position="512"/>
        <end position="534"/>
    </location>
</feature>
<proteinExistence type="predicted"/>
<sequence>MRKITLLSLTVIFIASCKINKEQQSFATNYVDPFIGTGGHGHTYPGATVPFGMLQVSPDNGVSDWDWCSGYHYSDSIVSGFSHLHLSGTGIGDLADILFMPTNKKLDLTAKAASRDFLPYKSKYSHANEKAVPGYYQVFLEDPKINVELTSTQRTAYHKYTYNSNDTQSLIVDLGFAINWDKATKTAIKIEDEFTISGFRYSTGWAKNQKVFFVAKFSKPITESILTNDKKVVSGKNAEGENTALQLFFDSKDSNELNVKVALSSVSVENAKGNLDTEKQDFEEVKSNAAALWDKALSKITIETPVDSLKTIFYTALYHAQVAPVTYSDKNGQFRTEDDKIVTAKDYTAYSTLSLWDTFRAENPLLTILEPTKVSDLVNSMLAYYETKKILPVWTLYANETNTMTGYHSIPVIADAYLKGIKGFDAEKAFEAMKATMMQDERGLNFYKQYGFIPYNLLDESVTITLEYAYDDWCVAQMAKALGKQADYEFFSKRSKAYEHLFDSKSGFMRGKSQDGKSWNEPFDPKHSNHREHTDYTEGNAWQHSWFVPHNVDDFIKLHGSNEIFTKRLEQLFTESSEITGNNVSADISGLIGQYAHGNEPSHHIAYMFNHAKQPWRTQYWVRHILDTQYNTTANGLSGNEDCGQMSAWYVFSSMGLYPMNPASGEYEIGSPIFEKATLNLPNGKTFVIEAENVSKKNFYIQSATLNGKPFNKTAIKHQEMLNGGVLHFVMGAAPNKNWGL</sequence>
<keyword evidence="7" id="KW-0378">Hydrolase</keyword>
<dbReference type="InterPro" id="IPR050883">
    <property type="entry name" value="PNGase"/>
</dbReference>
<evidence type="ECO:0000256" key="3">
    <source>
        <dbReference type="ARBA" id="ARBA00022837"/>
    </source>
</evidence>
<dbReference type="InterPro" id="IPR005887">
    <property type="entry name" value="GH92_a_mannosidase_put"/>
</dbReference>
<gene>
    <name evidence="7" type="ORF">C4F50_15230</name>
</gene>
<dbReference type="PANTHER" id="PTHR12143:SF39">
    <property type="entry name" value="SECRETED PROTEIN"/>
    <property type="match status" value="1"/>
</dbReference>
<dbReference type="InterPro" id="IPR008928">
    <property type="entry name" value="6-hairpin_glycosidase_sf"/>
</dbReference>
<keyword evidence="8" id="KW-1185">Reference proteome</keyword>
<dbReference type="Proteomes" id="UP000640614">
    <property type="component" value="Unassembled WGS sequence"/>
</dbReference>
<feature type="compositionally biased region" description="Basic and acidic residues" evidence="4">
    <location>
        <begin position="523"/>
        <end position="534"/>
    </location>
</feature>
<dbReference type="PANTHER" id="PTHR12143">
    <property type="entry name" value="PEPTIDE N-GLYCANASE PNGASE -RELATED"/>
    <property type="match status" value="1"/>
</dbReference>
<dbReference type="InterPro" id="IPR012939">
    <property type="entry name" value="Glyco_hydro_92"/>
</dbReference>
<evidence type="ECO:0000259" key="6">
    <source>
        <dbReference type="Pfam" id="PF17678"/>
    </source>
</evidence>
<dbReference type="EMBL" id="PRDM01000003">
    <property type="protein sequence ID" value="MBE8726288.1"/>
    <property type="molecule type" value="Genomic_DNA"/>
</dbReference>
<keyword evidence="3" id="KW-0106">Calcium</keyword>
<dbReference type="Gene3D" id="1.20.1610.10">
    <property type="entry name" value="alpha-1,2-mannosidases domains"/>
    <property type="match status" value="1"/>
</dbReference>
<dbReference type="Gene3D" id="2.70.98.10">
    <property type="match status" value="1"/>
</dbReference>
<evidence type="ECO:0000256" key="2">
    <source>
        <dbReference type="ARBA" id="ARBA00011245"/>
    </source>
</evidence>
<name>A0ABR9TLP3_9FLAO</name>
<dbReference type="RefSeq" id="WP_194139474.1">
    <property type="nucleotide sequence ID" value="NZ_PRDM01000003.1"/>
</dbReference>
<dbReference type="PROSITE" id="PS51257">
    <property type="entry name" value="PROKAR_LIPOPROTEIN"/>
    <property type="match status" value="1"/>
</dbReference>
<feature type="domain" description="Glycosyl hydrolase family 92 N-terminal" evidence="6">
    <location>
        <begin position="30"/>
        <end position="264"/>
    </location>
</feature>
<dbReference type="Gene3D" id="3.30.2080.10">
    <property type="entry name" value="GH92 mannosidase domain"/>
    <property type="match status" value="1"/>
</dbReference>
<comment type="cofactor">
    <cofactor evidence="1">
        <name>Ca(2+)</name>
        <dbReference type="ChEBI" id="CHEBI:29108"/>
    </cofactor>
</comment>
<evidence type="ECO:0000256" key="4">
    <source>
        <dbReference type="SAM" id="MobiDB-lite"/>
    </source>
</evidence>
<organism evidence="7 8">
    <name type="scientific">Flavobacterium hungaricum</name>
    <dbReference type="NCBI Taxonomy" id="2082725"/>
    <lineage>
        <taxon>Bacteria</taxon>
        <taxon>Pseudomonadati</taxon>
        <taxon>Bacteroidota</taxon>
        <taxon>Flavobacteriia</taxon>
        <taxon>Flavobacteriales</taxon>
        <taxon>Flavobacteriaceae</taxon>
        <taxon>Flavobacterium</taxon>
    </lineage>
</organism>
<evidence type="ECO:0000313" key="7">
    <source>
        <dbReference type="EMBL" id="MBE8726288.1"/>
    </source>
</evidence>
<evidence type="ECO:0000313" key="8">
    <source>
        <dbReference type="Proteomes" id="UP000640614"/>
    </source>
</evidence>
<dbReference type="InterPro" id="IPR041371">
    <property type="entry name" value="GH92_N"/>
</dbReference>
<dbReference type="SUPFAM" id="SSF48208">
    <property type="entry name" value="Six-hairpin glycosidases"/>
    <property type="match status" value="1"/>
</dbReference>
<accession>A0ABR9TLP3</accession>
<protein>
    <submittedName>
        <fullName evidence="7">Glycoside hydrolase family 92 protein</fullName>
    </submittedName>
</protein>
<dbReference type="InterPro" id="IPR014718">
    <property type="entry name" value="GH-type_carb-bd"/>
</dbReference>
<dbReference type="Pfam" id="PF07971">
    <property type="entry name" value="Glyco_hydro_92"/>
    <property type="match status" value="1"/>
</dbReference>
<evidence type="ECO:0000259" key="5">
    <source>
        <dbReference type="Pfam" id="PF07971"/>
    </source>
</evidence>